<evidence type="ECO:0000256" key="6">
    <source>
        <dbReference type="ARBA" id="ARBA00023136"/>
    </source>
</evidence>
<dbReference type="KEGG" id="mlz:F6J85_00125"/>
<reference evidence="10" key="1">
    <citation type="submission" date="2019-09" db="EMBL/GenBank/DDBJ databases">
        <title>Mumia zhuanghuii sp. nov. isolated from the intestinal contents of plateau pika (Ochotona curzoniae) in the Qinghai-Tibet plateau of China.</title>
        <authorList>
            <person name="Tian Z."/>
        </authorList>
    </citation>
    <scope>NUCLEOTIDE SEQUENCE [LARGE SCALE GENOMIC DNA]</scope>
    <source>
        <strain evidence="10">L-031</strain>
    </source>
</reference>
<dbReference type="Proteomes" id="UP000325516">
    <property type="component" value="Chromosome"/>
</dbReference>
<feature type="transmembrane region" description="Helical" evidence="7">
    <location>
        <begin position="84"/>
        <end position="105"/>
    </location>
</feature>
<evidence type="ECO:0000256" key="7">
    <source>
        <dbReference type="SAM" id="Phobius"/>
    </source>
</evidence>
<evidence type="ECO:0000256" key="4">
    <source>
        <dbReference type="ARBA" id="ARBA00022801"/>
    </source>
</evidence>
<feature type="transmembrane region" description="Helical" evidence="7">
    <location>
        <begin position="221"/>
        <end position="242"/>
    </location>
</feature>
<feature type="transmembrane region" description="Helical" evidence="7">
    <location>
        <begin position="192"/>
        <end position="209"/>
    </location>
</feature>
<feature type="transmembrane region" description="Helical" evidence="7">
    <location>
        <begin position="254"/>
        <end position="274"/>
    </location>
</feature>
<evidence type="ECO:0000256" key="5">
    <source>
        <dbReference type="ARBA" id="ARBA00022989"/>
    </source>
</evidence>
<keyword evidence="6 7" id="KW-0472">Membrane</keyword>
<organism evidence="9 10">
    <name type="scientific">Microbacterium lushaniae</name>
    <dbReference type="NCBI Taxonomy" id="2614639"/>
    <lineage>
        <taxon>Bacteria</taxon>
        <taxon>Bacillati</taxon>
        <taxon>Actinomycetota</taxon>
        <taxon>Actinomycetes</taxon>
        <taxon>Micrococcales</taxon>
        <taxon>Microbacteriaceae</taxon>
        <taxon>Microbacterium</taxon>
    </lineage>
</organism>
<dbReference type="SUPFAM" id="SSF144091">
    <property type="entry name" value="Rhomboid-like"/>
    <property type="match status" value="1"/>
</dbReference>
<keyword evidence="3 7" id="KW-0812">Transmembrane</keyword>
<dbReference type="Gene3D" id="1.20.1540.10">
    <property type="entry name" value="Rhomboid-like"/>
    <property type="match status" value="1"/>
</dbReference>
<dbReference type="GO" id="GO:0006508">
    <property type="term" value="P:proteolysis"/>
    <property type="evidence" value="ECO:0007669"/>
    <property type="project" value="UniProtKB-KW"/>
</dbReference>
<dbReference type="GO" id="GO:0016020">
    <property type="term" value="C:membrane"/>
    <property type="evidence" value="ECO:0007669"/>
    <property type="project" value="UniProtKB-SubCell"/>
</dbReference>
<feature type="transmembrane region" description="Helical" evidence="7">
    <location>
        <begin position="132"/>
        <end position="156"/>
    </location>
</feature>
<gene>
    <name evidence="9" type="ORF">F6J85_00125</name>
</gene>
<dbReference type="InterPro" id="IPR050925">
    <property type="entry name" value="Rhomboid_protease_S54"/>
</dbReference>
<evidence type="ECO:0000313" key="10">
    <source>
        <dbReference type="Proteomes" id="UP000325516"/>
    </source>
</evidence>
<evidence type="ECO:0000256" key="1">
    <source>
        <dbReference type="ARBA" id="ARBA00004141"/>
    </source>
</evidence>
<evidence type="ECO:0000256" key="2">
    <source>
        <dbReference type="ARBA" id="ARBA00009045"/>
    </source>
</evidence>
<comment type="subcellular location">
    <subcellularLocation>
        <location evidence="1">Membrane</location>
        <topology evidence="1">Multi-pass membrane protein</topology>
    </subcellularLocation>
</comment>
<keyword evidence="4" id="KW-0378">Hydrolase</keyword>
<keyword evidence="9" id="KW-0645">Protease</keyword>
<dbReference type="GO" id="GO:0004252">
    <property type="term" value="F:serine-type endopeptidase activity"/>
    <property type="evidence" value="ECO:0007669"/>
    <property type="project" value="InterPro"/>
</dbReference>
<feature type="transmembrane region" description="Helical" evidence="7">
    <location>
        <begin position="286"/>
        <end position="307"/>
    </location>
</feature>
<dbReference type="InterPro" id="IPR022764">
    <property type="entry name" value="Peptidase_S54_rhomboid_dom"/>
</dbReference>
<dbReference type="InterPro" id="IPR035952">
    <property type="entry name" value="Rhomboid-like_sf"/>
</dbReference>
<sequence length="308" mass="32751">MTTDEFHRNRDNFCYRHPDRQSFVLCQRCLRTICPECQTQAAVGVICPECLAEQRAAATPAQRKAERRWSRPAAMTATSGRPTVTYSIIAVTALVFVVTLIPGIGRVVEGYLSFYAPAIYPQISGVFQPWRVLTVALVHSGFWHVGLNMLALWFIGRSLEPLLGAARFLLLYVLSAAGGSVAVALLAPNVPVVGASGAIFGLFGALLVIGRHLGANIRVIAILIGVNFALPFVLALISAAGTGSFAGALSAIQISWQSHLGGLIVGAAVGLIYARTRAVRQARLRVGLLVALSALLVGLLALPPVLYA</sequence>
<protein>
    <submittedName>
        <fullName evidence="9">Rhomboid family intramembrane serine protease</fullName>
    </submittedName>
</protein>
<proteinExistence type="inferred from homology"/>
<dbReference type="Pfam" id="PF01694">
    <property type="entry name" value="Rhomboid"/>
    <property type="match status" value="1"/>
</dbReference>
<comment type="similarity">
    <text evidence="2">Belongs to the peptidase S54 family.</text>
</comment>
<accession>A0A5J6KZL7</accession>
<dbReference type="RefSeq" id="WP_150923328.1">
    <property type="nucleotide sequence ID" value="NZ_CP044232.1"/>
</dbReference>
<dbReference type="PANTHER" id="PTHR43731">
    <property type="entry name" value="RHOMBOID PROTEASE"/>
    <property type="match status" value="1"/>
</dbReference>
<keyword evidence="5 7" id="KW-1133">Transmembrane helix</keyword>
<keyword evidence="10" id="KW-1185">Reference proteome</keyword>
<feature type="domain" description="Peptidase S54 rhomboid" evidence="8">
    <location>
        <begin position="128"/>
        <end position="275"/>
    </location>
</feature>
<evidence type="ECO:0000256" key="3">
    <source>
        <dbReference type="ARBA" id="ARBA00022692"/>
    </source>
</evidence>
<feature type="transmembrane region" description="Helical" evidence="7">
    <location>
        <begin position="168"/>
        <end position="186"/>
    </location>
</feature>
<dbReference type="PANTHER" id="PTHR43731:SF14">
    <property type="entry name" value="PRESENILIN-ASSOCIATED RHOMBOID-LIKE PROTEIN, MITOCHONDRIAL"/>
    <property type="match status" value="1"/>
</dbReference>
<evidence type="ECO:0000313" key="9">
    <source>
        <dbReference type="EMBL" id="QEW01654.1"/>
    </source>
</evidence>
<evidence type="ECO:0000259" key="8">
    <source>
        <dbReference type="Pfam" id="PF01694"/>
    </source>
</evidence>
<name>A0A5J6KZL7_9MICO</name>
<dbReference type="EMBL" id="CP044232">
    <property type="protein sequence ID" value="QEW01654.1"/>
    <property type="molecule type" value="Genomic_DNA"/>
</dbReference>
<dbReference type="AlphaFoldDB" id="A0A5J6KZL7"/>